<dbReference type="Gene3D" id="1.10.260.40">
    <property type="entry name" value="lambda repressor-like DNA-binding domains"/>
    <property type="match status" value="1"/>
</dbReference>
<dbReference type="EMBL" id="RBPS01000216">
    <property type="protein sequence ID" value="RMO35478.1"/>
    <property type="molecule type" value="Genomic_DNA"/>
</dbReference>
<gene>
    <name evidence="4" type="ORF">ALQ11_04135</name>
    <name evidence="3" type="ORF">ALQ42_03879</name>
</gene>
<dbReference type="InterPro" id="IPR001387">
    <property type="entry name" value="Cro/C1-type_HTH"/>
</dbReference>
<name>A0A0P9R398_PSESG</name>
<accession>A0A0P9R398</accession>
<evidence type="ECO:0000259" key="2">
    <source>
        <dbReference type="PROSITE" id="PS50943"/>
    </source>
</evidence>
<evidence type="ECO:0000313" key="5">
    <source>
        <dbReference type="Proteomes" id="UP000272471"/>
    </source>
</evidence>
<evidence type="ECO:0000313" key="4">
    <source>
        <dbReference type="EMBL" id="RMQ15406.1"/>
    </source>
</evidence>
<evidence type="ECO:0000313" key="6">
    <source>
        <dbReference type="Proteomes" id="UP000273536"/>
    </source>
</evidence>
<evidence type="ECO:0000256" key="1">
    <source>
        <dbReference type="ARBA" id="ARBA00023125"/>
    </source>
</evidence>
<dbReference type="InterPro" id="IPR050807">
    <property type="entry name" value="TransReg_Diox_bact_type"/>
</dbReference>
<evidence type="ECO:0000313" key="3">
    <source>
        <dbReference type="EMBL" id="RMO35478.1"/>
    </source>
</evidence>
<dbReference type="PANTHER" id="PTHR46797">
    <property type="entry name" value="HTH-TYPE TRANSCRIPTIONAL REGULATOR"/>
    <property type="match status" value="1"/>
</dbReference>
<proteinExistence type="predicted"/>
<dbReference type="GO" id="GO:0003677">
    <property type="term" value="F:DNA binding"/>
    <property type="evidence" value="ECO:0007669"/>
    <property type="project" value="UniProtKB-KW"/>
</dbReference>
<dbReference type="GO" id="GO:0005829">
    <property type="term" value="C:cytosol"/>
    <property type="evidence" value="ECO:0007669"/>
    <property type="project" value="TreeGrafter"/>
</dbReference>
<dbReference type="SMART" id="SM00530">
    <property type="entry name" value="HTH_XRE"/>
    <property type="match status" value="1"/>
</dbReference>
<dbReference type="SUPFAM" id="SSF47413">
    <property type="entry name" value="lambda repressor-like DNA-binding domains"/>
    <property type="match status" value="1"/>
</dbReference>
<comment type="caution">
    <text evidence="4">The sequence shown here is derived from an EMBL/GenBank/DDBJ whole genome shotgun (WGS) entry which is preliminary data.</text>
</comment>
<dbReference type="RefSeq" id="WP_004666381.1">
    <property type="nucleotide sequence ID" value="NZ_LGLL01000069.1"/>
</dbReference>
<dbReference type="CDD" id="cd00093">
    <property type="entry name" value="HTH_XRE"/>
    <property type="match status" value="1"/>
</dbReference>
<dbReference type="AlphaFoldDB" id="A0A0P9R398"/>
<dbReference type="GO" id="GO:0003700">
    <property type="term" value="F:DNA-binding transcription factor activity"/>
    <property type="evidence" value="ECO:0007669"/>
    <property type="project" value="TreeGrafter"/>
</dbReference>
<dbReference type="Pfam" id="PF01381">
    <property type="entry name" value="HTH_3"/>
    <property type="match status" value="1"/>
</dbReference>
<dbReference type="EMBL" id="RBQX01000177">
    <property type="protein sequence ID" value="RMQ15406.1"/>
    <property type="molecule type" value="Genomic_DNA"/>
</dbReference>
<reference evidence="5 6" key="1">
    <citation type="submission" date="2018-08" db="EMBL/GenBank/DDBJ databases">
        <title>Recombination of ecologically and evolutionarily significant loci maintains genetic cohesion in the Pseudomonas syringae species complex.</title>
        <authorList>
            <person name="Dillon M."/>
            <person name="Thakur S."/>
            <person name="Almeida R.N.D."/>
            <person name="Weir B.S."/>
            <person name="Guttman D.S."/>
        </authorList>
    </citation>
    <scope>NUCLEOTIDE SEQUENCE [LARGE SCALE GENOMIC DNA]</scope>
    <source>
        <strain evidence="4 5">ICMP 4182</strain>
        <strain evidence="3 6">ICMP 6372</strain>
    </source>
</reference>
<dbReference type="PROSITE" id="PS50943">
    <property type="entry name" value="HTH_CROC1"/>
    <property type="match status" value="1"/>
</dbReference>
<dbReference type="Proteomes" id="UP000272471">
    <property type="component" value="Unassembled WGS sequence"/>
</dbReference>
<keyword evidence="1" id="KW-0238">DNA-binding</keyword>
<feature type="domain" description="HTH cro/C1-type" evidence="2">
    <location>
        <begin position="27"/>
        <end position="81"/>
    </location>
</feature>
<dbReference type="InterPro" id="IPR010982">
    <property type="entry name" value="Lambda_DNA-bd_dom_sf"/>
</dbReference>
<dbReference type="Proteomes" id="UP000273536">
    <property type="component" value="Unassembled WGS sequence"/>
</dbReference>
<dbReference type="PANTHER" id="PTHR46797:SF1">
    <property type="entry name" value="METHYLPHOSPHONATE SYNTHASE"/>
    <property type="match status" value="1"/>
</dbReference>
<protein>
    <submittedName>
        <fullName evidence="4">XRE family transcriptional regulator</fullName>
    </submittedName>
</protein>
<sequence>MRKLFLSNFALRESHPQNRVMNIGAAIRKVRLEKGLTLEAVALDAGTYAGNLSKVERAQQLPSLDLLHKLSEALGTKTSELYAVAESGSDNSSGAASEPSPEQGNEVILVRRHFQALTPRNRKLAIEFLKLLGQSQDDI</sequence>
<organism evidence="4 5">
    <name type="scientific">Pseudomonas savastanoi pv. glycinea</name>
    <name type="common">Pseudomonas syringae pv. glycinea</name>
    <dbReference type="NCBI Taxonomy" id="318"/>
    <lineage>
        <taxon>Bacteria</taxon>
        <taxon>Pseudomonadati</taxon>
        <taxon>Pseudomonadota</taxon>
        <taxon>Gammaproteobacteria</taxon>
        <taxon>Pseudomonadales</taxon>
        <taxon>Pseudomonadaceae</taxon>
        <taxon>Pseudomonas</taxon>
    </lineage>
</organism>